<comment type="caution">
    <text evidence="1">The sequence shown here is derived from an EMBL/GenBank/DDBJ whole genome shotgun (WGS) entry which is preliminary data.</text>
</comment>
<organism evidence="1 2">
    <name type="scientific">Artomyces pyxidatus</name>
    <dbReference type="NCBI Taxonomy" id="48021"/>
    <lineage>
        <taxon>Eukaryota</taxon>
        <taxon>Fungi</taxon>
        <taxon>Dikarya</taxon>
        <taxon>Basidiomycota</taxon>
        <taxon>Agaricomycotina</taxon>
        <taxon>Agaricomycetes</taxon>
        <taxon>Russulales</taxon>
        <taxon>Auriscalpiaceae</taxon>
        <taxon>Artomyces</taxon>
    </lineage>
</organism>
<evidence type="ECO:0000313" key="1">
    <source>
        <dbReference type="EMBL" id="KAI0056592.1"/>
    </source>
</evidence>
<dbReference type="Proteomes" id="UP000814140">
    <property type="component" value="Unassembled WGS sequence"/>
</dbReference>
<sequence length="508" mass="56516">MHVHILLLSDEILLIVLENLDYKALLACQATCHRLGIATKSLALQYKIELGACGMLDGRPGLQTTNLSQRLGYLKEYSSAWRQLKWTTNIQLPHLVGKVPSNSNVSLMFCPPNALLPRVFQTLPSKLRGTHEAHYSLAPQQYDLSIKVDPSQDLAIYLESPLQEQRTSCYRLQSLSTGERHPLAFSQGIDGLSIPAMYRAVLDVRGDLLLEQCHTILNERFYIVWNWMTGHMEFKKQTKPRNSRAGCRFLDDEHIILEVDAYGDDVDSSACLRVLPFRGCTDRTVGTVADATTYLFMLHPSMKRTGTVPESEAAMGPIASSAHFYGDHDGCLLSTCISVATLNDSTRDSEAILDVPSHTITSYMRHHPTTKQSVVLWDLWGPRGTRITWNPLSRNHVMGSYVCGMKRTMLKRIGNGLSLTVTDYHPRRVARALSRGDGGAIVPESDLKGSVCGGLSTTLPCLVSEKLIPDVLDQLSPSFTFRIGEDGIVFMALDVQDRTISRAWAQTI</sequence>
<proteinExistence type="predicted"/>
<evidence type="ECO:0000313" key="2">
    <source>
        <dbReference type="Proteomes" id="UP000814140"/>
    </source>
</evidence>
<reference evidence="1" key="2">
    <citation type="journal article" date="2022" name="New Phytol.">
        <title>Evolutionary transition to the ectomycorrhizal habit in the genomes of a hyperdiverse lineage of mushroom-forming fungi.</title>
        <authorList>
            <person name="Looney B."/>
            <person name="Miyauchi S."/>
            <person name="Morin E."/>
            <person name="Drula E."/>
            <person name="Courty P.E."/>
            <person name="Kohler A."/>
            <person name="Kuo A."/>
            <person name="LaButti K."/>
            <person name="Pangilinan J."/>
            <person name="Lipzen A."/>
            <person name="Riley R."/>
            <person name="Andreopoulos W."/>
            <person name="He G."/>
            <person name="Johnson J."/>
            <person name="Nolan M."/>
            <person name="Tritt A."/>
            <person name="Barry K.W."/>
            <person name="Grigoriev I.V."/>
            <person name="Nagy L.G."/>
            <person name="Hibbett D."/>
            <person name="Henrissat B."/>
            <person name="Matheny P.B."/>
            <person name="Labbe J."/>
            <person name="Martin F.M."/>
        </authorList>
    </citation>
    <scope>NUCLEOTIDE SEQUENCE</scope>
    <source>
        <strain evidence="1">HHB10654</strain>
    </source>
</reference>
<dbReference type="EMBL" id="MU277261">
    <property type="protein sequence ID" value="KAI0056592.1"/>
    <property type="molecule type" value="Genomic_DNA"/>
</dbReference>
<accession>A0ACB8SK51</accession>
<name>A0ACB8SK51_9AGAM</name>
<reference evidence="1" key="1">
    <citation type="submission" date="2021-03" db="EMBL/GenBank/DDBJ databases">
        <authorList>
            <consortium name="DOE Joint Genome Institute"/>
            <person name="Ahrendt S."/>
            <person name="Looney B.P."/>
            <person name="Miyauchi S."/>
            <person name="Morin E."/>
            <person name="Drula E."/>
            <person name="Courty P.E."/>
            <person name="Chicoki N."/>
            <person name="Fauchery L."/>
            <person name="Kohler A."/>
            <person name="Kuo A."/>
            <person name="Labutti K."/>
            <person name="Pangilinan J."/>
            <person name="Lipzen A."/>
            <person name="Riley R."/>
            <person name="Andreopoulos W."/>
            <person name="He G."/>
            <person name="Johnson J."/>
            <person name="Barry K.W."/>
            <person name="Grigoriev I.V."/>
            <person name="Nagy L."/>
            <person name="Hibbett D."/>
            <person name="Henrissat B."/>
            <person name="Matheny P.B."/>
            <person name="Labbe J."/>
            <person name="Martin F."/>
        </authorList>
    </citation>
    <scope>NUCLEOTIDE SEQUENCE</scope>
    <source>
        <strain evidence="1">HHB10654</strain>
    </source>
</reference>
<protein>
    <submittedName>
        <fullName evidence="1">Uncharacterized protein</fullName>
    </submittedName>
</protein>
<gene>
    <name evidence="1" type="ORF">BV25DRAFT_1920839</name>
</gene>
<keyword evidence="2" id="KW-1185">Reference proteome</keyword>